<dbReference type="RefSeq" id="WP_106164400.1">
    <property type="nucleotide sequence ID" value="NZ_PVUF01000009.1"/>
</dbReference>
<evidence type="ECO:0000313" key="2">
    <source>
        <dbReference type="Proteomes" id="UP000237718"/>
    </source>
</evidence>
<organism evidence="1 2">
    <name type="scientific">Tritonibacter scottomollicae</name>
    <name type="common">Epibacterium scottomollicae</name>
    <dbReference type="NCBI Taxonomy" id="483013"/>
    <lineage>
        <taxon>Bacteria</taxon>
        <taxon>Pseudomonadati</taxon>
        <taxon>Pseudomonadota</taxon>
        <taxon>Alphaproteobacteria</taxon>
        <taxon>Rhodobacterales</taxon>
        <taxon>Paracoccaceae</taxon>
        <taxon>Tritonibacter</taxon>
    </lineage>
</organism>
<accession>A0A2T1ADN6</accession>
<dbReference type="AlphaFoldDB" id="A0A2T1ADN6"/>
<dbReference type="Pfam" id="PF05013">
    <property type="entry name" value="FGase"/>
    <property type="match status" value="1"/>
</dbReference>
<dbReference type="Gene3D" id="3.40.630.40">
    <property type="entry name" value="Zn-dependent exopeptidases"/>
    <property type="match status" value="1"/>
</dbReference>
<proteinExistence type="predicted"/>
<reference evidence="1 2" key="1">
    <citation type="submission" date="2018-03" db="EMBL/GenBank/DDBJ databases">
        <title>Genomic Encyclopedia of Archaeal and Bacterial Type Strains, Phase II (KMG-II): from individual species to whole genera.</title>
        <authorList>
            <person name="Goeker M."/>
        </authorList>
    </citation>
    <scope>NUCLEOTIDE SEQUENCE [LARGE SCALE GENOMIC DNA]</scope>
    <source>
        <strain evidence="1 2">DSM 25328</strain>
    </source>
</reference>
<dbReference type="PIRSF" id="PIRSF029730">
    <property type="entry name" value="UCP029730"/>
    <property type="match status" value="1"/>
</dbReference>
<evidence type="ECO:0000313" key="1">
    <source>
        <dbReference type="EMBL" id="PRZ46692.1"/>
    </source>
</evidence>
<dbReference type="OrthoDB" id="9815326at2"/>
<gene>
    <name evidence="1" type="ORF">CLV89_109105</name>
</gene>
<name>A0A2T1ADN6_TRISK</name>
<dbReference type="SUPFAM" id="SSF53187">
    <property type="entry name" value="Zn-dependent exopeptidases"/>
    <property type="match status" value="1"/>
</dbReference>
<keyword evidence="1" id="KW-0378">Hydrolase</keyword>
<comment type="caution">
    <text evidence="1">The sequence shown here is derived from an EMBL/GenBank/DDBJ whole genome shotgun (WGS) entry which is preliminary data.</text>
</comment>
<dbReference type="GO" id="GO:0016787">
    <property type="term" value="F:hydrolase activity"/>
    <property type="evidence" value="ECO:0007669"/>
    <property type="project" value="UniProtKB-KW"/>
</dbReference>
<dbReference type="EMBL" id="PVUF01000009">
    <property type="protein sequence ID" value="PRZ46692.1"/>
    <property type="molecule type" value="Genomic_DNA"/>
</dbReference>
<sequence length="254" mass="27554">MNTDSSAFDFGPSFSTTSSAAGAEVIVVCEHAANWIPPGLADLGLEVSARNSHIAWDPGALGVARKLAELLQGPLVEGRISRLVYDLNRPPESPTAIPAASEIFDVPGNQNLSDAARAQRVQAVYEPFCAALADEINRGKDALRLMVTVHSFTPIYKGESRAVELGLLHGRDDRFAEAMMVRQPETLPWNVRLNEPYSAADGVAHTLDLHGCDNGLLNVMLEIRNDLIATAEQQADWAEQLAPWIRSTLKEAFA</sequence>
<dbReference type="Proteomes" id="UP000237718">
    <property type="component" value="Unassembled WGS sequence"/>
</dbReference>
<dbReference type="InterPro" id="IPR007709">
    <property type="entry name" value="N-FG_amidohydro"/>
</dbReference>
<dbReference type="InterPro" id="IPR011227">
    <property type="entry name" value="UCP029730"/>
</dbReference>
<protein>
    <submittedName>
        <fullName evidence="1">Putative N-formylglutamate amidohydrolase</fullName>
    </submittedName>
</protein>